<keyword evidence="1" id="KW-0479">Metal-binding</keyword>
<reference evidence="3" key="1">
    <citation type="submission" date="2023-03" db="EMBL/GenBank/DDBJ databases">
        <title>Chromosome-scale reference genome and RAD-based genetic map of yellow starthistle (Centaurea solstitialis) reveal putative structural variation and QTLs associated with invader traits.</title>
        <authorList>
            <person name="Reatini B."/>
            <person name="Cang F.A."/>
            <person name="Jiang Q."/>
            <person name="Mckibben M.T.W."/>
            <person name="Barker M.S."/>
            <person name="Rieseberg L.H."/>
            <person name="Dlugosch K.M."/>
        </authorList>
    </citation>
    <scope>NUCLEOTIDE SEQUENCE</scope>
    <source>
        <strain evidence="3">CAN-66</strain>
        <tissue evidence="3">Leaf</tissue>
    </source>
</reference>
<dbReference type="PANTHER" id="PTHR15503">
    <property type="entry name" value="LDOC1 RELATED"/>
    <property type="match status" value="1"/>
</dbReference>
<keyword evidence="1" id="KW-0862">Zinc</keyword>
<dbReference type="PROSITE" id="PS50158">
    <property type="entry name" value="ZF_CCHC"/>
    <property type="match status" value="1"/>
</dbReference>
<comment type="caution">
    <text evidence="3">The sequence shown here is derived from an EMBL/GenBank/DDBJ whole genome shotgun (WGS) entry which is preliminary data.</text>
</comment>
<dbReference type="AlphaFoldDB" id="A0AA38TBS3"/>
<dbReference type="InterPro" id="IPR036875">
    <property type="entry name" value="Znf_CCHC_sf"/>
</dbReference>
<protein>
    <recommendedName>
        <fullName evidence="2">CCHC-type domain-containing protein</fullName>
    </recommendedName>
</protein>
<proteinExistence type="predicted"/>
<sequence>MNAIELCYECQGVGHIRFECPKLKGNTRSQGSGSQAKKETAKVVSGTFLLNSKPAFVLFNSGADYSFVSTTFCKSLKLPTSTLSEALARKYLAKRYSTFLAYVVNVKVEKSKIEEVRIANEFPDVFPDDLPGLPPERQVEFRIDVLPGAAPIARAPYRLAPAEM</sequence>
<organism evidence="3 4">
    <name type="scientific">Centaurea solstitialis</name>
    <name type="common">yellow star-thistle</name>
    <dbReference type="NCBI Taxonomy" id="347529"/>
    <lineage>
        <taxon>Eukaryota</taxon>
        <taxon>Viridiplantae</taxon>
        <taxon>Streptophyta</taxon>
        <taxon>Embryophyta</taxon>
        <taxon>Tracheophyta</taxon>
        <taxon>Spermatophyta</taxon>
        <taxon>Magnoliopsida</taxon>
        <taxon>eudicotyledons</taxon>
        <taxon>Gunneridae</taxon>
        <taxon>Pentapetalae</taxon>
        <taxon>asterids</taxon>
        <taxon>campanulids</taxon>
        <taxon>Asterales</taxon>
        <taxon>Asteraceae</taxon>
        <taxon>Carduoideae</taxon>
        <taxon>Cardueae</taxon>
        <taxon>Centaureinae</taxon>
        <taxon>Centaurea</taxon>
    </lineage>
</organism>
<evidence type="ECO:0000313" key="3">
    <source>
        <dbReference type="EMBL" id="KAJ9558044.1"/>
    </source>
</evidence>
<dbReference type="PANTHER" id="PTHR15503:SF45">
    <property type="entry name" value="RNA-DIRECTED DNA POLYMERASE HOMOLOG"/>
    <property type="match status" value="1"/>
</dbReference>
<dbReference type="SMART" id="SM00343">
    <property type="entry name" value="ZnF_C2HC"/>
    <property type="match status" value="1"/>
</dbReference>
<dbReference type="GO" id="GO:0008270">
    <property type="term" value="F:zinc ion binding"/>
    <property type="evidence" value="ECO:0007669"/>
    <property type="project" value="UniProtKB-KW"/>
</dbReference>
<dbReference type="EMBL" id="JARYMX010000003">
    <property type="protein sequence ID" value="KAJ9558044.1"/>
    <property type="molecule type" value="Genomic_DNA"/>
</dbReference>
<dbReference type="GO" id="GO:0003676">
    <property type="term" value="F:nucleic acid binding"/>
    <property type="evidence" value="ECO:0007669"/>
    <property type="project" value="InterPro"/>
</dbReference>
<keyword evidence="1" id="KW-0863">Zinc-finger</keyword>
<feature type="domain" description="CCHC-type" evidence="2">
    <location>
        <begin position="7"/>
        <end position="22"/>
    </location>
</feature>
<dbReference type="Pfam" id="PF08284">
    <property type="entry name" value="RVP_2"/>
    <property type="match status" value="1"/>
</dbReference>
<dbReference type="Pfam" id="PF00098">
    <property type="entry name" value="zf-CCHC"/>
    <property type="match status" value="1"/>
</dbReference>
<dbReference type="SUPFAM" id="SSF57756">
    <property type="entry name" value="Retrovirus zinc finger-like domains"/>
    <property type="match status" value="1"/>
</dbReference>
<evidence type="ECO:0000256" key="1">
    <source>
        <dbReference type="PROSITE-ProRule" id="PRU00047"/>
    </source>
</evidence>
<evidence type="ECO:0000259" key="2">
    <source>
        <dbReference type="PROSITE" id="PS50158"/>
    </source>
</evidence>
<accession>A0AA38TBS3</accession>
<evidence type="ECO:0000313" key="4">
    <source>
        <dbReference type="Proteomes" id="UP001172457"/>
    </source>
</evidence>
<name>A0AA38TBS3_9ASTR</name>
<dbReference type="InterPro" id="IPR001878">
    <property type="entry name" value="Znf_CCHC"/>
</dbReference>
<gene>
    <name evidence="3" type="ORF">OSB04_012658</name>
</gene>
<keyword evidence="4" id="KW-1185">Reference proteome</keyword>
<dbReference type="Proteomes" id="UP001172457">
    <property type="component" value="Chromosome 3"/>
</dbReference>
<dbReference type="InterPro" id="IPR032567">
    <property type="entry name" value="RTL1-rel"/>
</dbReference>